<dbReference type="EMBL" id="WHZV01000001">
    <property type="protein sequence ID" value="NEG54673.1"/>
    <property type="molecule type" value="Genomic_DNA"/>
</dbReference>
<feature type="transmembrane region" description="Helical" evidence="1">
    <location>
        <begin position="7"/>
        <end position="30"/>
    </location>
</feature>
<name>A0A6L9SSA7_9BIFI</name>
<organism evidence="2 3">
    <name type="scientific">Bifidobacterium platyrrhinorum</name>
    <dbReference type="NCBI Taxonomy" id="2661628"/>
    <lineage>
        <taxon>Bacteria</taxon>
        <taxon>Bacillati</taxon>
        <taxon>Actinomycetota</taxon>
        <taxon>Actinomycetes</taxon>
        <taxon>Bifidobacteriales</taxon>
        <taxon>Bifidobacteriaceae</taxon>
        <taxon>Bifidobacterium</taxon>
    </lineage>
</organism>
<evidence type="ECO:0000256" key="1">
    <source>
        <dbReference type="SAM" id="Phobius"/>
    </source>
</evidence>
<feature type="transmembrane region" description="Helical" evidence="1">
    <location>
        <begin position="36"/>
        <end position="57"/>
    </location>
</feature>
<sequence length="236" mass="26551">MRRHDRAVLVGMAVVIASAMILIALVVLLGTSVPEAIYVILGIVLFTAVIVTLEDVYEDLRQRRLPAEPGLMVTGAMIGRAYAGLPLRRLALSTPIITHDPFNTDGFDYFTHYQVCTNDVFILRFAPTMRIHRYVLYWSEHDPDWTDALPGRCRMGDYAKPTPRALRLSQRFMRRLACNRNIDSRMRPCMLEVYGNRARLVLPSNAPELETGAQDPNIGPRIDGVAVLADTFRHGS</sequence>
<proteinExistence type="predicted"/>
<accession>A0A6L9SSA7</accession>
<comment type="caution">
    <text evidence="2">The sequence shown here is derived from an EMBL/GenBank/DDBJ whole genome shotgun (WGS) entry which is preliminary data.</text>
</comment>
<reference evidence="2 3" key="1">
    <citation type="submission" date="2019-10" db="EMBL/GenBank/DDBJ databases">
        <title>Bifidobacterium from non-human primates.</title>
        <authorList>
            <person name="Modesto M."/>
        </authorList>
    </citation>
    <scope>NUCLEOTIDE SEQUENCE [LARGE SCALE GENOMIC DNA]</scope>
    <source>
        <strain evidence="2 3">SMA15</strain>
    </source>
</reference>
<protein>
    <submittedName>
        <fullName evidence="2">Uncharacterized protein</fullName>
    </submittedName>
</protein>
<evidence type="ECO:0000313" key="2">
    <source>
        <dbReference type="EMBL" id="NEG54673.1"/>
    </source>
</evidence>
<keyword evidence="1" id="KW-0812">Transmembrane</keyword>
<keyword evidence="3" id="KW-1185">Reference proteome</keyword>
<evidence type="ECO:0000313" key="3">
    <source>
        <dbReference type="Proteomes" id="UP000483293"/>
    </source>
</evidence>
<gene>
    <name evidence="2" type="ORF">GFD21_02520</name>
</gene>
<keyword evidence="1" id="KW-0472">Membrane</keyword>
<dbReference type="AlphaFoldDB" id="A0A6L9SSA7"/>
<keyword evidence="1" id="KW-1133">Transmembrane helix</keyword>
<dbReference type="Proteomes" id="UP000483293">
    <property type="component" value="Unassembled WGS sequence"/>
</dbReference>